<evidence type="ECO:0000313" key="4">
    <source>
        <dbReference type="Proteomes" id="UP000054988"/>
    </source>
</evidence>
<comment type="caution">
    <text evidence="3">The sequence shown here is derived from an EMBL/GenBank/DDBJ whole genome shotgun (WGS) entry which is preliminary data.</text>
</comment>
<feature type="transmembrane region" description="Helical" evidence="1">
    <location>
        <begin position="58"/>
        <end position="77"/>
    </location>
</feature>
<evidence type="ECO:0000259" key="2">
    <source>
        <dbReference type="Pfam" id="PF20151"/>
    </source>
</evidence>
<keyword evidence="1" id="KW-0812">Transmembrane</keyword>
<dbReference type="Proteomes" id="UP000054988">
    <property type="component" value="Unassembled WGS sequence"/>
</dbReference>
<dbReference type="Pfam" id="PF20151">
    <property type="entry name" value="DUF6533"/>
    <property type="match status" value="1"/>
</dbReference>
<keyword evidence="1" id="KW-0472">Membrane</keyword>
<feature type="domain" description="DUF6533" evidence="2">
    <location>
        <begin position="23"/>
        <end position="68"/>
    </location>
</feature>
<feature type="transmembrane region" description="Helical" evidence="1">
    <location>
        <begin position="20"/>
        <end position="37"/>
    </location>
</feature>
<accession>A0A0W0ETA0</accession>
<organism evidence="3 4">
    <name type="scientific">Moniliophthora roreri</name>
    <name type="common">Frosty pod rot fungus</name>
    <name type="synonym">Monilia roreri</name>
    <dbReference type="NCBI Taxonomy" id="221103"/>
    <lineage>
        <taxon>Eukaryota</taxon>
        <taxon>Fungi</taxon>
        <taxon>Dikarya</taxon>
        <taxon>Basidiomycota</taxon>
        <taxon>Agaricomycotina</taxon>
        <taxon>Agaricomycetes</taxon>
        <taxon>Agaricomycetidae</taxon>
        <taxon>Agaricales</taxon>
        <taxon>Marasmiineae</taxon>
        <taxon>Marasmiaceae</taxon>
        <taxon>Moniliophthora</taxon>
    </lineage>
</organism>
<sequence length="86" mass="10082">MFQMSDLQVVDPHIYRNVQALRYISAAGLVMLLYDHLLCFDDEVALIWKARWTIPKTLYLLLRYVVPICIAIHLHLLKHCTCTILN</sequence>
<evidence type="ECO:0000256" key="1">
    <source>
        <dbReference type="SAM" id="Phobius"/>
    </source>
</evidence>
<gene>
    <name evidence="3" type="ORF">WG66_20030</name>
</gene>
<evidence type="ECO:0000313" key="3">
    <source>
        <dbReference type="EMBL" id="KTB27328.1"/>
    </source>
</evidence>
<dbReference type="EMBL" id="LATX01002556">
    <property type="protein sequence ID" value="KTB27328.1"/>
    <property type="molecule type" value="Genomic_DNA"/>
</dbReference>
<protein>
    <recommendedName>
        <fullName evidence="2">DUF6533 domain-containing protein</fullName>
    </recommendedName>
</protein>
<keyword evidence="1" id="KW-1133">Transmembrane helix</keyword>
<reference evidence="3 4" key="1">
    <citation type="submission" date="2015-12" db="EMBL/GenBank/DDBJ databases">
        <title>Draft genome sequence of Moniliophthora roreri, the causal agent of frosty pod rot of cacao.</title>
        <authorList>
            <person name="Aime M.C."/>
            <person name="Diaz-Valderrama J.R."/>
            <person name="Kijpornyongpan T."/>
            <person name="Phillips-Mora W."/>
        </authorList>
    </citation>
    <scope>NUCLEOTIDE SEQUENCE [LARGE SCALE GENOMIC DNA]</scope>
    <source>
        <strain evidence="3 4">MCA 2952</strain>
    </source>
</reference>
<proteinExistence type="predicted"/>
<dbReference type="AlphaFoldDB" id="A0A0W0ETA0"/>
<name>A0A0W0ETA0_MONRR</name>
<dbReference type="InterPro" id="IPR045340">
    <property type="entry name" value="DUF6533"/>
</dbReference>